<dbReference type="InterPro" id="IPR006076">
    <property type="entry name" value="FAD-dep_OxRdtase"/>
</dbReference>
<dbReference type="PANTHER" id="PTHR13847:SF289">
    <property type="entry name" value="GLYCINE OXIDASE"/>
    <property type="match status" value="1"/>
</dbReference>
<gene>
    <name evidence="3" type="ORF">SAMN04488567_2424</name>
</gene>
<dbReference type="Gene3D" id="3.50.50.60">
    <property type="entry name" value="FAD/NAD(P)-binding domain"/>
    <property type="match status" value="2"/>
</dbReference>
<dbReference type="RefSeq" id="WP_090112276.1">
    <property type="nucleotide sequence ID" value="NZ_FNAT01000003.1"/>
</dbReference>
<evidence type="ECO:0000313" key="3">
    <source>
        <dbReference type="EMBL" id="SDE70872.1"/>
    </source>
</evidence>
<feature type="domain" description="FAD dependent oxidoreductase" evidence="2">
    <location>
        <begin position="5"/>
        <end position="331"/>
    </location>
</feature>
<accession>A0A1G7F4U8</accession>
<dbReference type="Gene3D" id="3.30.9.10">
    <property type="entry name" value="D-Amino Acid Oxidase, subunit A, domain 2"/>
    <property type="match status" value="2"/>
</dbReference>
<dbReference type="STRING" id="521013.SAMN04488567_2424"/>
<dbReference type="OrthoDB" id="7818064at2"/>
<dbReference type="EMBL" id="FNAT01000003">
    <property type="protein sequence ID" value="SDE70872.1"/>
    <property type="molecule type" value="Genomic_DNA"/>
</dbReference>
<dbReference type="SUPFAM" id="SSF51971">
    <property type="entry name" value="Nucleotide-binding domain"/>
    <property type="match status" value="1"/>
</dbReference>
<sequence>MASADLTVMGAGVWGLSVAVACARRGAHVRVIDPAGPAAGASGGVVGALAPHVPEQWNDKKAFQLEALLMAEEFWADIARLSGEDPGYARSGRLQPLADAEAVARAEARAEGAAGLWRGAAEWRVIAAEGLDAWSPGSPTGRLVHDTLSARLHPRRATKALARAFEVQGGEVEREGLPEGPVVWATGVAGLEELSAQAGKTVGNGVKGQAALLRPKEFDARARPQLFVDGLHVIPHADGTVGIGSTSERDYADGAATDDQLDALVARARRICPPLEDADLVERWAGLRPRAKSRAPMLGAHPFRANAYIANGGFKIGFGLAPLVGEVMADLVLEGRDRIPAAFQPEASL</sequence>
<dbReference type="PANTHER" id="PTHR13847">
    <property type="entry name" value="SARCOSINE DEHYDROGENASE-RELATED"/>
    <property type="match status" value="1"/>
</dbReference>
<keyword evidence="4" id="KW-1185">Reference proteome</keyword>
<dbReference type="AlphaFoldDB" id="A0A1G7F4U8"/>
<dbReference type="GO" id="GO:0005737">
    <property type="term" value="C:cytoplasm"/>
    <property type="evidence" value="ECO:0007669"/>
    <property type="project" value="TreeGrafter"/>
</dbReference>
<dbReference type="GO" id="GO:0016491">
    <property type="term" value="F:oxidoreductase activity"/>
    <property type="evidence" value="ECO:0007669"/>
    <property type="project" value="UniProtKB-KW"/>
</dbReference>
<proteinExistence type="predicted"/>
<dbReference type="SUPFAM" id="SSF54373">
    <property type="entry name" value="FAD-linked reductases, C-terminal domain"/>
    <property type="match status" value="1"/>
</dbReference>
<evidence type="ECO:0000313" key="4">
    <source>
        <dbReference type="Proteomes" id="UP000198922"/>
    </source>
</evidence>
<reference evidence="4" key="1">
    <citation type="submission" date="2016-10" db="EMBL/GenBank/DDBJ databases">
        <authorList>
            <person name="Varghese N."/>
            <person name="Submissions S."/>
        </authorList>
    </citation>
    <scope>NUCLEOTIDE SEQUENCE [LARGE SCALE GENOMIC DNA]</scope>
    <source>
        <strain evidence="4">DSM 21424</strain>
    </source>
</reference>
<organism evidence="3 4">
    <name type="scientific">Limimaricola pyoseonensis</name>
    <dbReference type="NCBI Taxonomy" id="521013"/>
    <lineage>
        <taxon>Bacteria</taxon>
        <taxon>Pseudomonadati</taxon>
        <taxon>Pseudomonadota</taxon>
        <taxon>Alphaproteobacteria</taxon>
        <taxon>Rhodobacterales</taxon>
        <taxon>Paracoccaceae</taxon>
        <taxon>Limimaricola</taxon>
    </lineage>
</organism>
<dbReference type="Pfam" id="PF01266">
    <property type="entry name" value="DAO"/>
    <property type="match status" value="1"/>
</dbReference>
<name>A0A1G7F4U8_9RHOB</name>
<dbReference type="Proteomes" id="UP000198922">
    <property type="component" value="Unassembled WGS sequence"/>
</dbReference>
<keyword evidence="1" id="KW-0560">Oxidoreductase</keyword>
<evidence type="ECO:0000256" key="1">
    <source>
        <dbReference type="ARBA" id="ARBA00023002"/>
    </source>
</evidence>
<protein>
    <submittedName>
        <fullName evidence="3">Glycine oxidase</fullName>
    </submittedName>
</protein>
<evidence type="ECO:0000259" key="2">
    <source>
        <dbReference type="Pfam" id="PF01266"/>
    </source>
</evidence>
<dbReference type="InterPro" id="IPR036188">
    <property type="entry name" value="FAD/NAD-bd_sf"/>
</dbReference>